<keyword evidence="1" id="KW-0812">Transmembrane</keyword>
<dbReference type="OrthoDB" id="7870203at2759"/>
<dbReference type="Proteomes" id="UP000009192">
    <property type="component" value="Unassembled WGS sequence"/>
</dbReference>
<dbReference type="HOGENOM" id="CLU_2485673_0_0_1"/>
<gene>
    <name evidence="2" type="primary">Dmoj\GI19369</name>
    <name evidence="2" type="ORF">Dmoj_GI19369</name>
</gene>
<dbReference type="EMBL" id="CH933808">
    <property type="protein sequence ID" value="EDW08787.2"/>
    <property type="molecule type" value="Genomic_DNA"/>
</dbReference>
<sequence length="171" mass="19703">MLTKQHCLIASGPIAMGLALATFAIDSNYEYRDYAAFLNILRCMQLMATIWLLFGLLKKDAMHKEKFMLFWLIVSSVLFSFLCYFCLIYIGRELFDFYDFIGFVGQFFLLCLIVGLTALMGYLLYFVYQKYVEMTKEIAETAAAQVQVPNPIVQTKDPLPSYDQLNVTIQN</sequence>
<evidence type="ECO:0008006" key="4">
    <source>
        <dbReference type="Google" id="ProtNLM"/>
    </source>
</evidence>
<protein>
    <recommendedName>
        <fullName evidence="4">MARVEL domain-containing protein</fullName>
    </recommendedName>
</protein>
<evidence type="ECO:0000256" key="1">
    <source>
        <dbReference type="SAM" id="Phobius"/>
    </source>
</evidence>
<evidence type="ECO:0000313" key="3">
    <source>
        <dbReference type="Proteomes" id="UP000009192"/>
    </source>
</evidence>
<dbReference type="InParanoid" id="B4KMP5"/>
<organism evidence="2 3">
    <name type="scientific">Drosophila mojavensis</name>
    <name type="common">Fruit fly</name>
    <dbReference type="NCBI Taxonomy" id="7230"/>
    <lineage>
        <taxon>Eukaryota</taxon>
        <taxon>Metazoa</taxon>
        <taxon>Ecdysozoa</taxon>
        <taxon>Arthropoda</taxon>
        <taxon>Hexapoda</taxon>
        <taxon>Insecta</taxon>
        <taxon>Pterygota</taxon>
        <taxon>Neoptera</taxon>
        <taxon>Endopterygota</taxon>
        <taxon>Diptera</taxon>
        <taxon>Brachycera</taxon>
        <taxon>Muscomorpha</taxon>
        <taxon>Ephydroidea</taxon>
        <taxon>Drosophilidae</taxon>
        <taxon>Drosophila</taxon>
    </lineage>
</organism>
<accession>B4KMP5</accession>
<name>B4KMP5_DROMO</name>
<proteinExistence type="predicted"/>
<keyword evidence="1" id="KW-1133">Transmembrane helix</keyword>
<evidence type="ECO:0000313" key="2">
    <source>
        <dbReference type="EMBL" id="EDW08787.2"/>
    </source>
</evidence>
<feature type="transmembrane region" description="Helical" evidence="1">
    <location>
        <begin position="69"/>
        <end position="91"/>
    </location>
</feature>
<feature type="transmembrane region" description="Helical" evidence="1">
    <location>
        <begin position="7"/>
        <end position="25"/>
    </location>
</feature>
<feature type="transmembrane region" description="Helical" evidence="1">
    <location>
        <begin position="103"/>
        <end position="128"/>
    </location>
</feature>
<keyword evidence="1" id="KW-0472">Membrane</keyword>
<reference evidence="2 3" key="1">
    <citation type="journal article" date="2007" name="Nature">
        <title>Evolution of genes and genomes on the Drosophila phylogeny.</title>
        <authorList>
            <consortium name="Drosophila 12 Genomes Consortium"/>
            <person name="Clark A.G."/>
            <person name="Eisen M.B."/>
            <person name="Smith D.R."/>
            <person name="Bergman C.M."/>
            <person name="Oliver B."/>
            <person name="Markow T.A."/>
            <person name="Kaufman T.C."/>
            <person name="Kellis M."/>
            <person name="Gelbart W."/>
            <person name="Iyer V.N."/>
            <person name="Pollard D.A."/>
            <person name="Sackton T.B."/>
            <person name="Larracuente A.M."/>
            <person name="Singh N.D."/>
            <person name="Abad J.P."/>
            <person name="Abt D.N."/>
            <person name="Adryan B."/>
            <person name="Aguade M."/>
            <person name="Akashi H."/>
            <person name="Anderson W.W."/>
            <person name="Aquadro C.F."/>
            <person name="Ardell D.H."/>
            <person name="Arguello R."/>
            <person name="Artieri C.G."/>
            <person name="Barbash D.A."/>
            <person name="Barker D."/>
            <person name="Barsanti P."/>
            <person name="Batterham P."/>
            <person name="Batzoglou S."/>
            <person name="Begun D."/>
            <person name="Bhutkar A."/>
            <person name="Blanco E."/>
            <person name="Bosak S.A."/>
            <person name="Bradley R.K."/>
            <person name="Brand A.D."/>
            <person name="Brent M.R."/>
            <person name="Brooks A.N."/>
            <person name="Brown R.H."/>
            <person name="Butlin R.K."/>
            <person name="Caggese C."/>
            <person name="Calvi B.R."/>
            <person name="Bernardo de Carvalho A."/>
            <person name="Caspi A."/>
            <person name="Castrezana S."/>
            <person name="Celniker S.E."/>
            <person name="Chang J.L."/>
            <person name="Chapple C."/>
            <person name="Chatterji S."/>
            <person name="Chinwalla A."/>
            <person name="Civetta A."/>
            <person name="Clifton S.W."/>
            <person name="Comeron J.M."/>
            <person name="Costello J.C."/>
            <person name="Coyne J.A."/>
            <person name="Daub J."/>
            <person name="David R.G."/>
            <person name="Delcher A.L."/>
            <person name="Delehaunty K."/>
            <person name="Do C.B."/>
            <person name="Ebling H."/>
            <person name="Edwards K."/>
            <person name="Eickbush T."/>
            <person name="Evans J.D."/>
            <person name="Filipski A."/>
            <person name="Findeiss S."/>
            <person name="Freyhult E."/>
            <person name="Fulton L."/>
            <person name="Fulton R."/>
            <person name="Garcia A.C."/>
            <person name="Gardiner A."/>
            <person name="Garfield D.A."/>
            <person name="Garvin B.E."/>
            <person name="Gibson G."/>
            <person name="Gilbert D."/>
            <person name="Gnerre S."/>
            <person name="Godfrey J."/>
            <person name="Good R."/>
            <person name="Gotea V."/>
            <person name="Gravely B."/>
            <person name="Greenberg A.J."/>
            <person name="Griffiths-Jones S."/>
            <person name="Gross S."/>
            <person name="Guigo R."/>
            <person name="Gustafson E.A."/>
            <person name="Haerty W."/>
            <person name="Hahn M.W."/>
            <person name="Halligan D.L."/>
            <person name="Halpern A.L."/>
            <person name="Halter G.M."/>
            <person name="Han M.V."/>
            <person name="Heger A."/>
            <person name="Hillier L."/>
            <person name="Hinrichs A.S."/>
            <person name="Holmes I."/>
            <person name="Hoskins R.A."/>
            <person name="Hubisz M.J."/>
            <person name="Hultmark D."/>
            <person name="Huntley M.A."/>
            <person name="Jaffe D.B."/>
            <person name="Jagadeeshan S."/>
            <person name="Jeck W.R."/>
            <person name="Johnson J."/>
            <person name="Jones C.D."/>
            <person name="Jordan W.C."/>
            <person name="Karpen G.H."/>
            <person name="Kataoka E."/>
            <person name="Keightley P.D."/>
            <person name="Kheradpour P."/>
            <person name="Kirkness E.F."/>
            <person name="Koerich L.B."/>
            <person name="Kristiansen K."/>
            <person name="Kudrna D."/>
            <person name="Kulathinal R.J."/>
            <person name="Kumar S."/>
            <person name="Kwok R."/>
            <person name="Lander E."/>
            <person name="Langley C.H."/>
            <person name="Lapoint R."/>
            <person name="Lazzaro B.P."/>
            <person name="Lee S.J."/>
            <person name="Levesque L."/>
            <person name="Li R."/>
            <person name="Lin C.F."/>
            <person name="Lin M.F."/>
            <person name="Lindblad-Toh K."/>
            <person name="Llopart A."/>
            <person name="Long M."/>
            <person name="Low L."/>
            <person name="Lozovsky E."/>
            <person name="Lu J."/>
            <person name="Luo M."/>
            <person name="Machado C.A."/>
            <person name="Makalowski W."/>
            <person name="Marzo M."/>
            <person name="Matsuda M."/>
            <person name="Matzkin L."/>
            <person name="McAllister B."/>
            <person name="McBride C.S."/>
            <person name="McKernan B."/>
            <person name="McKernan K."/>
            <person name="Mendez-Lago M."/>
            <person name="Minx P."/>
            <person name="Mollenhauer M.U."/>
            <person name="Montooth K."/>
            <person name="Mount S.M."/>
            <person name="Mu X."/>
            <person name="Myers E."/>
            <person name="Negre B."/>
            <person name="Newfeld S."/>
            <person name="Nielsen R."/>
            <person name="Noor M.A."/>
            <person name="O'Grady P."/>
            <person name="Pachter L."/>
            <person name="Papaceit M."/>
            <person name="Parisi M.J."/>
            <person name="Parisi M."/>
            <person name="Parts L."/>
            <person name="Pedersen J.S."/>
            <person name="Pesole G."/>
            <person name="Phillippy A.M."/>
            <person name="Ponting C.P."/>
            <person name="Pop M."/>
            <person name="Porcelli D."/>
            <person name="Powell J.R."/>
            <person name="Prohaska S."/>
            <person name="Pruitt K."/>
            <person name="Puig M."/>
            <person name="Quesneville H."/>
            <person name="Ram K.R."/>
            <person name="Rand D."/>
            <person name="Rasmussen M.D."/>
            <person name="Reed L.K."/>
            <person name="Reenan R."/>
            <person name="Reily A."/>
            <person name="Remington K.A."/>
            <person name="Rieger T.T."/>
            <person name="Ritchie M.G."/>
            <person name="Robin C."/>
            <person name="Rogers Y.H."/>
            <person name="Rohde C."/>
            <person name="Rozas J."/>
            <person name="Rubenfield M.J."/>
            <person name="Ruiz A."/>
            <person name="Russo S."/>
            <person name="Salzberg S.L."/>
            <person name="Sanchez-Gracia A."/>
            <person name="Saranga D.J."/>
            <person name="Sato H."/>
            <person name="Schaeffer S.W."/>
            <person name="Schatz M.C."/>
            <person name="Schlenke T."/>
            <person name="Schwartz R."/>
            <person name="Segarra C."/>
            <person name="Singh R.S."/>
            <person name="Sirot L."/>
            <person name="Sirota M."/>
            <person name="Sisneros N.B."/>
            <person name="Smith C.D."/>
            <person name="Smith T.F."/>
            <person name="Spieth J."/>
            <person name="Stage D.E."/>
            <person name="Stark A."/>
            <person name="Stephan W."/>
            <person name="Strausberg R.L."/>
            <person name="Strempel S."/>
            <person name="Sturgill D."/>
            <person name="Sutton G."/>
            <person name="Sutton G.G."/>
            <person name="Tao W."/>
            <person name="Teichmann S."/>
            <person name="Tobari Y.N."/>
            <person name="Tomimura Y."/>
            <person name="Tsolas J.M."/>
            <person name="Valente V.L."/>
            <person name="Venter E."/>
            <person name="Venter J.C."/>
            <person name="Vicario S."/>
            <person name="Vieira F.G."/>
            <person name="Vilella A.J."/>
            <person name="Villasante A."/>
            <person name="Walenz B."/>
            <person name="Wang J."/>
            <person name="Wasserman M."/>
            <person name="Watts T."/>
            <person name="Wilson D."/>
            <person name="Wilson R.K."/>
            <person name="Wing R.A."/>
            <person name="Wolfner M.F."/>
            <person name="Wong A."/>
            <person name="Wong G.K."/>
            <person name="Wu C.I."/>
            <person name="Wu G."/>
            <person name="Yamamoto D."/>
            <person name="Yang H.P."/>
            <person name="Yang S.P."/>
            <person name="Yorke J.A."/>
            <person name="Yoshida K."/>
            <person name="Zdobnov E."/>
            <person name="Zhang P."/>
            <person name="Zhang Y."/>
            <person name="Zimin A.V."/>
            <person name="Baldwin J."/>
            <person name="Abdouelleil A."/>
            <person name="Abdulkadir J."/>
            <person name="Abebe A."/>
            <person name="Abera B."/>
            <person name="Abreu J."/>
            <person name="Acer S.C."/>
            <person name="Aftuck L."/>
            <person name="Alexander A."/>
            <person name="An P."/>
            <person name="Anderson E."/>
            <person name="Anderson S."/>
            <person name="Arachi H."/>
            <person name="Azer M."/>
            <person name="Bachantsang P."/>
            <person name="Barry A."/>
            <person name="Bayul T."/>
            <person name="Berlin A."/>
            <person name="Bessette D."/>
            <person name="Bloom T."/>
            <person name="Blye J."/>
            <person name="Boguslavskiy L."/>
            <person name="Bonnet C."/>
            <person name="Boukhgalter B."/>
            <person name="Bourzgui I."/>
            <person name="Brown A."/>
            <person name="Cahill P."/>
            <person name="Channer S."/>
            <person name="Cheshatsang Y."/>
            <person name="Chuda L."/>
            <person name="Citroen M."/>
            <person name="Collymore A."/>
            <person name="Cooke P."/>
            <person name="Costello M."/>
            <person name="D'Aco K."/>
            <person name="Daza R."/>
            <person name="De Haan G."/>
            <person name="DeGray S."/>
            <person name="DeMaso C."/>
            <person name="Dhargay N."/>
            <person name="Dooley K."/>
            <person name="Dooley E."/>
            <person name="Doricent M."/>
            <person name="Dorje P."/>
            <person name="Dorjee K."/>
            <person name="Dupes A."/>
            <person name="Elong R."/>
            <person name="Falk J."/>
            <person name="Farina A."/>
            <person name="Faro S."/>
            <person name="Ferguson D."/>
            <person name="Fisher S."/>
            <person name="Foley C.D."/>
            <person name="Franke A."/>
            <person name="Friedrich D."/>
            <person name="Gadbois L."/>
            <person name="Gearin G."/>
            <person name="Gearin C.R."/>
            <person name="Giannoukos G."/>
            <person name="Goode T."/>
            <person name="Graham J."/>
            <person name="Grandbois E."/>
            <person name="Grewal S."/>
            <person name="Gyaltsen K."/>
            <person name="Hafez N."/>
            <person name="Hagos B."/>
            <person name="Hall J."/>
            <person name="Henson C."/>
            <person name="Hollinger A."/>
            <person name="Honan T."/>
            <person name="Huard M.D."/>
            <person name="Hughes L."/>
            <person name="Hurhula B."/>
            <person name="Husby M.E."/>
            <person name="Kamat A."/>
            <person name="Kanga B."/>
            <person name="Kashin S."/>
            <person name="Khazanovich D."/>
            <person name="Kisner P."/>
            <person name="Lance K."/>
            <person name="Lara M."/>
            <person name="Lee W."/>
            <person name="Lennon N."/>
            <person name="Letendre F."/>
            <person name="LeVine R."/>
            <person name="Lipovsky A."/>
            <person name="Liu X."/>
            <person name="Liu J."/>
            <person name="Liu S."/>
            <person name="Lokyitsang T."/>
            <person name="Lokyitsang Y."/>
            <person name="Lubonja R."/>
            <person name="Lui A."/>
            <person name="MacDonald P."/>
            <person name="Magnisalis V."/>
            <person name="Maru K."/>
            <person name="Matthews C."/>
            <person name="McCusker W."/>
            <person name="McDonough S."/>
            <person name="Mehta T."/>
            <person name="Meldrim J."/>
            <person name="Meneus L."/>
            <person name="Mihai O."/>
            <person name="Mihalev A."/>
            <person name="Mihova T."/>
            <person name="Mittelman R."/>
            <person name="Mlenga V."/>
            <person name="Montmayeur A."/>
            <person name="Mulrain L."/>
            <person name="Navidi A."/>
            <person name="Naylor J."/>
            <person name="Negash T."/>
            <person name="Nguyen T."/>
            <person name="Nguyen N."/>
            <person name="Nicol R."/>
            <person name="Norbu C."/>
            <person name="Norbu N."/>
            <person name="Novod N."/>
            <person name="O'Neill B."/>
            <person name="Osman S."/>
            <person name="Markiewicz E."/>
            <person name="Oyono O.L."/>
            <person name="Patti C."/>
            <person name="Phunkhang P."/>
            <person name="Pierre F."/>
            <person name="Priest M."/>
            <person name="Raghuraman S."/>
            <person name="Rege F."/>
            <person name="Reyes R."/>
            <person name="Rise C."/>
            <person name="Rogov P."/>
            <person name="Ross K."/>
            <person name="Ryan E."/>
            <person name="Settipalli S."/>
            <person name="Shea T."/>
            <person name="Sherpa N."/>
            <person name="Shi L."/>
            <person name="Shih D."/>
            <person name="Sparrow T."/>
            <person name="Spaulding J."/>
            <person name="Stalker J."/>
            <person name="Stange-Thomann N."/>
            <person name="Stavropoulos S."/>
            <person name="Stone C."/>
            <person name="Strader C."/>
            <person name="Tesfaye S."/>
            <person name="Thomson T."/>
            <person name="Thoulutsang Y."/>
            <person name="Thoulutsang D."/>
            <person name="Topham K."/>
            <person name="Topping I."/>
            <person name="Tsamla T."/>
            <person name="Vassiliev H."/>
            <person name="Vo A."/>
            <person name="Wangchuk T."/>
            <person name="Wangdi T."/>
            <person name="Weiand M."/>
            <person name="Wilkinson J."/>
            <person name="Wilson A."/>
            <person name="Yadav S."/>
            <person name="Young G."/>
            <person name="Yu Q."/>
            <person name="Zembek L."/>
            <person name="Zhong D."/>
            <person name="Zimmer A."/>
            <person name="Zwirko Z."/>
            <person name="Jaffe D.B."/>
            <person name="Alvarez P."/>
            <person name="Brockman W."/>
            <person name="Butler J."/>
            <person name="Chin C."/>
            <person name="Gnerre S."/>
            <person name="Grabherr M."/>
            <person name="Kleber M."/>
            <person name="Mauceli E."/>
            <person name="MacCallum I."/>
        </authorList>
    </citation>
    <scope>NUCLEOTIDE SEQUENCE [LARGE SCALE GENOMIC DNA]</scope>
    <source>
        <strain evidence="3">Tucson 15081-1352.22</strain>
    </source>
</reference>
<dbReference type="AlphaFoldDB" id="B4KMP5"/>
<keyword evidence="3" id="KW-1185">Reference proteome</keyword>
<dbReference type="KEGG" id="dmo:Dmoj_GI19369"/>
<feature type="transmembrane region" description="Helical" evidence="1">
    <location>
        <begin position="37"/>
        <end position="57"/>
    </location>
</feature>